<dbReference type="OrthoDB" id="9801424at2"/>
<keyword evidence="7" id="KW-0411">Iron-sulfur</keyword>
<dbReference type="eggNOG" id="COG1032">
    <property type="taxonomic scope" value="Bacteria"/>
</dbReference>
<sequence>MRKKILLIQPENEKINRFRRKQFNNFVQITMPYLAGFIDESKYQITLVDEYRQKIPFRRTFDLVAITVNTPNAYHCYQIAEKFRAQGAKVVMGGPHVTLLPEEASGHCDSILIGEAEETWPEFLEDFHKGKERAVYRSEGIPNLKSIPLPRWDLLNRSRLMKGAVFATRGCPYRCAYCNLKQIYHDRFRVRPIPEVIREISLMKSKFFVFWDDNFFADKAHAIELMESLKPLGKKWAAQVTLADCNDDELLKRAGEAGCLYLFVGLESFSPSALRGVNKGINRVDSYREITQKLHKHKIMIQAGIVFGFDEDTPATFRDTLAACEELGIDGVTVSLLTPLPRTPVYAGMKQEQRLLNEDWSLYNGKTDVVFHPRNMTSEELLKGYLDFRRRFYSLPSFIRRMRVSRTHLFYNFIINLGYRLALKR</sequence>
<evidence type="ECO:0000256" key="6">
    <source>
        <dbReference type="ARBA" id="ARBA00023004"/>
    </source>
</evidence>
<dbReference type="KEGG" id="pdu:PDUR_06905"/>
<dbReference type="RefSeq" id="WP_042205586.1">
    <property type="nucleotide sequence ID" value="NZ_CP009288.1"/>
</dbReference>
<dbReference type="PANTHER" id="PTHR43409">
    <property type="entry name" value="ANAEROBIC MAGNESIUM-PROTOPORPHYRIN IX MONOMETHYL ESTER CYCLASE-RELATED"/>
    <property type="match status" value="1"/>
</dbReference>
<evidence type="ECO:0000256" key="4">
    <source>
        <dbReference type="ARBA" id="ARBA00022691"/>
    </source>
</evidence>
<dbReference type="Pfam" id="PF04055">
    <property type="entry name" value="Radical_SAM"/>
    <property type="match status" value="1"/>
</dbReference>
<evidence type="ECO:0000256" key="3">
    <source>
        <dbReference type="ARBA" id="ARBA00022679"/>
    </source>
</evidence>
<accession>A0A089HKR2</accession>
<dbReference type="GO" id="GO:0031419">
    <property type="term" value="F:cobalamin binding"/>
    <property type="evidence" value="ECO:0007669"/>
    <property type="project" value="InterPro"/>
</dbReference>
<evidence type="ECO:0000256" key="7">
    <source>
        <dbReference type="ARBA" id="ARBA00023014"/>
    </source>
</evidence>
<name>A0A089HKR2_PAEDU</name>
<dbReference type="InterPro" id="IPR006158">
    <property type="entry name" value="Cobalamin-bd"/>
</dbReference>
<keyword evidence="3" id="KW-0808">Transferase</keyword>
<keyword evidence="5" id="KW-0479">Metal-binding</keyword>
<dbReference type="SFLD" id="SFLDG01082">
    <property type="entry name" value="B12-binding_domain_containing"/>
    <property type="match status" value="1"/>
</dbReference>
<gene>
    <name evidence="10" type="ORF">PDUR_06905</name>
</gene>
<dbReference type="AlphaFoldDB" id="A0A089HKR2"/>
<dbReference type="Gene3D" id="3.80.30.20">
    <property type="entry name" value="tm_1862 like domain"/>
    <property type="match status" value="1"/>
</dbReference>
<dbReference type="Pfam" id="PF02310">
    <property type="entry name" value="B12-binding"/>
    <property type="match status" value="1"/>
</dbReference>
<evidence type="ECO:0000259" key="8">
    <source>
        <dbReference type="PROSITE" id="PS51332"/>
    </source>
</evidence>
<keyword evidence="4" id="KW-0949">S-adenosyl-L-methionine</keyword>
<dbReference type="SUPFAM" id="SSF102114">
    <property type="entry name" value="Radical SAM enzymes"/>
    <property type="match status" value="1"/>
</dbReference>
<dbReference type="GO" id="GO:0003824">
    <property type="term" value="F:catalytic activity"/>
    <property type="evidence" value="ECO:0007669"/>
    <property type="project" value="InterPro"/>
</dbReference>
<evidence type="ECO:0000313" key="10">
    <source>
        <dbReference type="EMBL" id="AIQ11702.1"/>
    </source>
</evidence>
<dbReference type="Gene3D" id="3.40.50.280">
    <property type="entry name" value="Cobalamin-binding domain"/>
    <property type="match status" value="1"/>
</dbReference>
<organism evidence="10 11">
    <name type="scientific">Paenibacillus durus</name>
    <name type="common">Paenibacillus azotofixans</name>
    <dbReference type="NCBI Taxonomy" id="44251"/>
    <lineage>
        <taxon>Bacteria</taxon>
        <taxon>Bacillati</taxon>
        <taxon>Bacillota</taxon>
        <taxon>Bacilli</taxon>
        <taxon>Bacillales</taxon>
        <taxon>Paenibacillaceae</taxon>
        <taxon>Paenibacillus</taxon>
    </lineage>
</organism>
<proteinExistence type="predicted"/>
<dbReference type="CDD" id="cd02068">
    <property type="entry name" value="radical_SAM_B12_BD"/>
    <property type="match status" value="1"/>
</dbReference>
<evidence type="ECO:0000256" key="1">
    <source>
        <dbReference type="ARBA" id="ARBA00001966"/>
    </source>
</evidence>
<dbReference type="GO" id="GO:0046872">
    <property type="term" value="F:metal ion binding"/>
    <property type="evidence" value="ECO:0007669"/>
    <property type="project" value="UniProtKB-KW"/>
</dbReference>
<dbReference type="PROSITE" id="PS51332">
    <property type="entry name" value="B12_BINDING"/>
    <property type="match status" value="1"/>
</dbReference>
<feature type="domain" description="Radical SAM core" evidence="9">
    <location>
        <begin position="156"/>
        <end position="380"/>
    </location>
</feature>
<dbReference type="EMBL" id="CP009288">
    <property type="protein sequence ID" value="AIQ11702.1"/>
    <property type="molecule type" value="Genomic_DNA"/>
</dbReference>
<reference evidence="10 11" key="1">
    <citation type="submission" date="2014-08" db="EMBL/GenBank/DDBJ databases">
        <title>Comparative genomics of the Paenibacillus odorifer group.</title>
        <authorList>
            <person name="den Bakker H.C."/>
            <person name="Tsai Y.-C."/>
            <person name="Martin N."/>
            <person name="Korlach J."/>
            <person name="Wiedmann M."/>
        </authorList>
    </citation>
    <scope>NUCLEOTIDE SEQUENCE [LARGE SCALE GENOMIC DNA]</scope>
    <source>
        <strain evidence="10 11">DSM 1735</strain>
    </source>
</reference>
<dbReference type="GO" id="GO:0005829">
    <property type="term" value="C:cytosol"/>
    <property type="evidence" value="ECO:0007669"/>
    <property type="project" value="TreeGrafter"/>
</dbReference>
<protein>
    <submittedName>
        <fullName evidence="10">Radical SAM protein</fullName>
    </submittedName>
</protein>
<dbReference type="Proteomes" id="UP000029409">
    <property type="component" value="Chromosome"/>
</dbReference>
<dbReference type="InterPro" id="IPR034466">
    <property type="entry name" value="Methyltransferase_Class_B"/>
</dbReference>
<dbReference type="SFLD" id="SFLDG01123">
    <property type="entry name" value="methyltransferase_(Class_B)"/>
    <property type="match status" value="1"/>
</dbReference>
<keyword evidence="6" id="KW-0408">Iron</keyword>
<feature type="domain" description="B12-binding" evidence="8">
    <location>
        <begin position="2"/>
        <end position="134"/>
    </location>
</feature>
<dbReference type="InterPro" id="IPR058240">
    <property type="entry name" value="rSAM_sf"/>
</dbReference>
<dbReference type="InterPro" id="IPR006638">
    <property type="entry name" value="Elp3/MiaA/NifB-like_rSAM"/>
</dbReference>
<dbReference type="STRING" id="44251.PDUR_06905"/>
<dbReference type="GO" id="GO:0051539">
    <property type="term" value="F:4 iron, 4 sulfur cluster binding"/>
    <property type="evidence" value="ECO:0007669"/>
    <property type="project" value="UniProtKB-KW"/>
</dbReference>
<dbReference type="SMART" id="SM00729">
    <property type="entry name" value="Elp3"/>
    <property type="match status" value="1"/>
</dbReference>
<evidence type="ECO:0000313" key="11">
    <source>
        <dbReference type="Proteomes" id="UP000029409"/>
    </source>
</evidence>
<keyword evidence="11" id="KW-1185">Reference proteome</keyword>
<evidence type="ECO:0000259" key="9">
    <source>
        <dbReference type="PROSITE" id="PS51918"/>
    </source>
</evidence>
<dbReference type="PROSITE" id="PS51918">
    <property type="entry name" value="RADICAL_SAM"/>
    <property type="match status" value="1"/>
</dbReference>
<dbReference type="InterPro" id="IPR007197">
    <property type="entry name" value="rSAM"/>
</dbReference>
<dbReference type="InterPro" id="IPR023404">
    <property type="entry name" value="rSAM_horseshoe"/>
</dbReference>
<comment type="cofactor">
    <cofactor evidence="1">
        <name>[4Fe-4S] cluster</name>
        <dbReference type="ChEBI" id="CHEBI:49883"/>
    </cofactor>
</comment>
<dbReference type="InterPro" id="IPR051198">
    <property type="entry name" value="BchE-like"/>
</dbReference>
<dbReference type="PANTHER" id="PTHR43409:SF7">
    <property type="entry name" value="BLL1977 PROTEIN"/>
    <property type="match status" value="1"/>
</dbReference>
<evidence type="ECO:0000256" key="2">
    <source>
        <dbReference type="ARBA" id="ARBA00022603"/>
    </source>
</evidence>
<dbReference type="SFLD" id="SFLDS00029">
    <property type="entry name" value="Radical_SAM"/>
    <property type="match status" value="1"/>
</dbReference>
<keyword evidence="2" id="KW-0489">Methyltransferase</keyword>
<evidence type="ECO:0000256" key="5">
    <source>
        <dbReference type="ARBA" id="ARBA00022723"/>
    </source>
</evidence>